<dbReference type="InterPro" id="IPR046342">
    <property type="entry name" value="CBS_dom_sf"/>
</dbReference>
<dbReference type="Proteomes" id="UP001212841">
    <property type="component" value="Unassembled WGS sequence"/>
</dbReference>
<feature type="domain" description="CBS" evidence="3">
    <location>
        <begin position="116"/>
        <end position="163"/>
    </location>
</feature>
<dbReference type="Pfam" id="PF00571">
    <property type="entry name" value="CBS"/>
    <property type="match status" value="1"/>
</dbReference>
<dbReference type="InterPro" id="IPR000644">
    <property type="entry name" value="CBS_dom"/>
</dbReference>
<dbReference type="AlphaFoldDB" id="A0AAD5SLZ3"/>
<comment type="caution">
    <text evidence="4">The sequence shown here is derived from an EMBL/GenBank/DDBJ whole genome shotgun (WGS) entry which is preliminary data.</text>
</comment>
<gene>
    <name evidence="4" type="ORF">HK097_006428</name>
</gene>
<sequence>MVLVEPDGTIMHLITQSNLVEFMLLNLDRLHPAPDATLAELEFWGTSPVQCCDETTPTVEAFAVMLERRITAMPLQSRSSPVSGTITVRHIKNLKTDNLDSLFTPIREFQKKFQANYIPGNHRMTLRDLLRSMVVNVFHHLFIEEEGRVSHVITLTDVINYLATEIWGELRVNSEIYEGRD</sequence>
<dbReference type="SUPFAM" id="SSF54631">
    <property type="entry name" value="CBS-domain pair"/>
    <property type="match status" value="1"/>
</dbReference>
<dbReference type="InterPro" id="IPR050511">
    <property type="entry name" value="AMPK_gamma/SDS23_families"/>
</dbReference>
<feature type="domain" description="CBS" evidence="3">
    <location>
        <begin position="48"/>
        <end position="96"/>
    </location>
</feature>
<organism evidence="4 5">
    <name type="scientific">Rhizophlyctis rosea</name>
    <dbReference type="NCBI Taxonomy" id="64517"/>
    <lineage>
        <taxon>Eukaryota</taxon>
        <taxon>Fungi</taxon>
        <taxon>Fungi incertae sedis</taxon>
        <taxon>Chytridiomycota</taxon>
        <taxon>Chytridiomycota incertae sedis</taxon>
        <taxon>Chytridiomycetes</taxon>
        <taxon>Rhizophlyctidales</taxon>
        <taxon>Rhizophlyctidaceae</taxon>
        <taxon>Rhizophlyctis</taxon>
    </lineage>
</organism>
<dbReference type="PANTHER" id="PTHR13780">
    <property type="entry name" value="AMP-ACTIVATED PROTEIN KINASE, GAMMA REGULATORY SUBUNIT"/>
    <property type="match status" value="1"/>
</dbReference>
<keyword evidence="5" id="KW-1185">Reference proteome</keyword>
<protein>
    <recommendedName>
        <fullName evidence="3">CBS domain-containing protein</fullName>
    </recommendedName>
</protein>
<keyword evidence="1" id="KW-0677">Repeat</keyword>
<evidence type="ECO:0000256" key="1">
    <source>
        <dbReference type="ARBA" id="ARBA00022737"/>
    </source>
</evidence>
<dbReference type="Gene3D" id="3.10.580.10">
    <property type="entry name" value="CBS-domain"/>
    <property type="match status" value="1"/>
</dbReference>
<dbReference type="SMART" id="SM00116">
    <property type="entry name" value="CBS"/>
    <property type="match status" value="2"/>
</dbReference>
<dbReference type="EMBL" id="JADGJD010000030">
    <property type="protein sequence ID" value="KAJ3056521.1"/>
    <property type="molecule type" value="Genomic_DNA"/>
</dbReference>
<proteinExistence type="predicted"/>
<evidence type="ECO:0000256" key="2">
    <source>
        <dbReference type="ARBA" id="ARBA00023122"/>
    </source>
</evidence>
<dbReference type="CDD" id="cd02205">
    <property type="entry name" value="CBS_pair_SF"/>
    <property type="match status" value="1"/>
</dbReference>
<keyword evidence="2" id="KW-0129">CBS domain</keyword>
<evidence type="ECO:0000259" key="3">
    <source>
        <dbReference type="SMART" id="SM00116"/>
    </source>
</evidence>
<accession>A0AAD5SLZ3</accession>
<evidence type="ECO:0000313" key="4">
    <source>
        <dbReference type="EMBL" id="KAJ3056521.1"/>
    </source>
</evidence>
<evidence type="ECO:0000313" key="5">
    <source>
        <dbReference type="Proteomes" id="UP001212841"/>
    </source>
</evidence>
<reference evidence="4" key="1">
    <citation type="submission" date="2020-05" db="EMBL/GenBank/DDBJ databases">
        <title>Phylogenomic resolution of chytrid fungi.</title>
        <authorList>
            <person name="Stajich J.E."/>
            <person name="Amses K."/>
            <person name="Simmons R."/>
            <person name="Seto K."/>
            <person name="Myers J."/>
            <person name="Bonds A."/>
            <person name="Quandt C.A."/>
            <person name="Barry K."/>
            <person name="Liu P."/>
            <person name="Grigoriev I."/>
            <person name="Longcore J.E."/>
            <person name="James T.Y."/>
        </authorList>
    </citation>
    <scope>NUCLEOTIDE SEQUENCE</scope>
    <source>
        <strain evidence="4">JEL0318</strain>
    </source>
</reference>
<name>A0AAD5SLZ3_9FUNG</name>